<name>A0A0K2CYV6_9CAUD</name>
<dbReference type="InterPro" id="IPR014962">
    <property type="entry name" value="YolD"/>
</dbReference>
<accession>A0A0K2CYV6</accession>
<evidence type="ECO:0000313" key="1">
    <source>
        <dbReference type="EMBL" id="ALA12521.1"/>
    </source>
</evidence>
<organism evidence="1 2">
    <name type="scientific">Paenibacillus phage Xenia</name>
    <dbReference type="NCBI Taxonomy" id="1636263"/>
    <lineage>
        <taxon>Viruses</taxon>
        <taxon>Duplodnaviria</taxon>
        <taxon>Heunggongvirae</taxon>
        <taxon>Uroviricota</taxon>
        <taxon>Caudoviricetes</taxon>
        <taxon>Fernvirus</taxon>
        <taxon>Fernvirus shelly</taxon>
    </lineage>
</organism>
<proteinExistence type="predicted"/>
<sequence>MEYICFGGTVMAKKKGPKRPPRDDFELEEIGNLIQEAYNEKTMVSLKVWGKEEPVRGRITKLDAQTRRVHVSMYGEESKIPFMDIMKVSSGEME</sequence>
<dbReference type="KEGG" id="vg:26629072"/>
<dbReference type="Pfam" id="PF08863">
    <property type="entry name" value="YolD"/>
    <property type="match status" value="1"/>
</dbReference>
<evidence type="ECO:0000313" key="2">
    <source>
        <dbReference type="Proteomes" id="UP000201211"/>
    </source>
</evidence>
<protein>
    <submittedName>
        <fullName evidence="1">YolD-like protein</fullName>
    </submittedName>
</protein>
<dbReference type="EMBL" id="KT361652">
    <property type="protein sequence ID" value="ALA12521.1"/>
    <property type="molecule type" value="Genomic_DNA"/>
</dbReference>
<dbReference type="GeneID" id="26629072"/>
<dbReference type="RefSeq" id="YP_009201945.1">
    <property type="nucleotide sequence ID" value="NC_028837.1"/>
</dbReference>
<dbReference type="OrthoDB" id="21747at10239"/>
<reference evidence="1 2" key="1">
    <citation type="journal article" date="2015" name="Genome Announc.">
        <title>Complete Genome Sequences of Nine Phages Capable of Infecting Paenibacillus larvae, the Causative Agent of American Foulbrood Disease in Honeybees.</title>
        <authorList>
            <person name="Tsourkas P.K."/>
            <person name="Yost D.G."/>
            <person name="Krohn A."/>
            <person name="LeBlanc L."/>
            <person name="Zhang A."/>
            <person name="Stamereilers C."/>
            <person name="Amy P.S."/>
        </authorList>
    </citation>
    <scope>NUCLEOTIDE SEQUENCE [LARGE SCALE GENOMIC DNA]</scope>
</reference>
<gene>
    <name evidence="1" type="ORF">XENIA_35</name>
</gene>
<dbReference type="Proteomes" id="UP000201211">
    <property type="component" value="Segment"/>
</dbReference>